<feature type="chain" id="PRO_5042912326" evidence="1">
    <location>
        <begin position="31"/>
        <end position="456"/>
    </location>
</feature>
<dbReference type="Proteomes" id="UP001307849">
    <property type="component" value="Unassembled WGS sequence"/>
</dbReference>
<dbReference type="EMBL" id="JAVHJM010000011">
    <property type="protein sequence ID" value="KAK6502718.1"/>
    <property type="molecule type" value="Genomic_DNA"/>
</dbReference>
<protein>
    <submittedName>
        <fullName evidence="2">Uncharacterized protein</fullName>
    </submittedName>
</protein>
<dbReference type="AlphaFoldDB" id="A0AAN8NHX5"/>
<evidence type="ECO:0000313" key="3">
    <source>
        <dbReference type="Proteomes" id="UP001307849"/>
    </source>
</evidence>
<accession>A0AAN8NHX5</accession>
<keyword evidence="1" id="KW-0732">Signal</keyword>
<sequence length="456" mass="52289">MSTSSFPAYNYLKLLTFFFSLFLLFQLSICPDPDEILSSTDLKPAQQQQPDVELPNQAQNFIAMTEQQYENWIFENAEILSHIALQMEWLEELRAQCPLGPSPPKSGEPGPEFVSPRSLSFLVRTINGAISSFQEDVVTMSKPIDDLYDVGKLIREMLGWSRNEAPAQARRVSDIMKRAVSQMKAFWEQYYFLEKESREDWVNLPASVDDVSARVIFVATRIVPPMPVGGEDGGGDRTGVLNVDVDSIVKKIGEFNAQLKWIRYAVRVGNDWAQAAEDNELDNPVYTQMLDRPRYDPDHKRGIRNQEFNLLNILQKAAEWYNCWMQPIQSMVMLMEQLTPLPTVLEASPYQQEVIDDPGVEEEEVLLMDDVKEEPWSTRPLQQDFVEDTILKQEDDVVGEEIKVEGSPDQWSARPVNQDYVDDIIFKEEEGVEERLVKEGRVRNPNVMSLEDIPDI</sequence>
<keyword evidence="3" id="KW-1185">Reference proteome</keyword>
<comment type="caution">
    <text evidence="2">The sequence shown here is derived from an EMBL/GenBank/DDBJ whole genome shotgun (WGS) entry which is preliminary data.</text>
</comment>
<feature type="signal peptide" evidence="1">
    <location>
        <begin position="1"/>
        <end position="30"/>
    </location>
</feature>
<organism evidence="2 3">
    <name type="scientific">Arthrobotrys conoides</name>
    <dbReference type="NCBI Taxonomy" id="74498"/>
    <lineage>
        <taxon>Eukaryota</taxon>
        <taxon>Fungi</taxon>
        <taxon>Dikarya</taxon>
        <taxon>Ascomycota</taxon>
        <taxon>Pezizomycotina</taxon>
        <taxon>Orbiliomycetes</taxon>
        <taxon>Orbiliales</taxon>
        <taxon>Orbiliaceae</taxon>
        <taxon>Arthrobotrys</taxon>
    </lineage>
</organism>
<gene>
    <name evidence="2" type="ORF">TWF506_003293</name>
</gene>
<proteinExistence type="predicted"/>
<reference evidence="2 3" key="1">
    <citation type="submission" date="2019-10" db="EMBL/GenBank/DDBJ databases">
        <authorList>
            <person name="Palmer J.M."/>
        </authorList>
    </citation>
    <scope>NUCLEOTIDE SEQUENCE [LARGE SCALE GENOMIC DNA]</scope>
    <source>
        <strain evidence="2 3">TWF506</strain>
    </source>
</reference>
<name>A0AAN8NHX5_9PEZI</name>
<evidence type="ECO:0000313" key="2">
    <source>
        <dbReference type="EMBL" id="KAK6502718.1"/>
    </source>
</evidence>
<evidence type="ECO:0000256" key="1">
    <source>
        <dbReference type="SAM" id="SignalP"/>
    </source>
</evidence>